<feature type="transmembrane region" description="Helical" evidence="1">
    <location>
        <begin position="338"/>
        <end position="357"/>
    </location>
</feature>
<evidence type="ECO:0000313" key="3">
    <source>
        <dbReference type="Proteomes" id="UP001596135"/>
    </source>
</evidence>
<keyword evidence="1" id="KW-0472">Membrane</keyword>
<proteinExistence type="predicted"/>
<organism evidence="2 3">
    <name type="scientific">Nocardioides hankookensis</name>
    <dbReference type="NCBI Taxonomy" id="443157"/>
    <lineage>
        <taxon>Bacteria</taxon>
        <taxon>Bacillati</taxon>
        <taxon>Actinomycetota</taxon>
        <taxon>Actinomycetes</taxon>
        <taxon>Propionibacteriales</taxon>
        <taxon>Nocardioidaceae</taxon>
        <taxon>Nocardioides</taxon>
    </lineage>
</organism>
<feature type="transmembrane region" description="Helical" evidence="1">
    <location>
        <begin position="412"/>
        <end position="433"/>
    </location>
</feature>
<accession>A0ABW1LQZ9</accession>
<feature type="transmembrane region" description="Helical" evidence="1">
    <location>
        <begin position="462"/>
        <end position="479"/>
    </location>
</feature>
<sequence length="792" mass="79937">MPRFADPFVCPSCGTRLPVQVSRCPGCGLDLGHPLAAELFQTLTTADGLLTQLQAASVAMPAAVERTAYPAPAVLPRQPRGLSGASVPRILLSLGALCLLVAAVIFLAVAWTWLGVGGRTAVLVALTATSGGLGVVLGRRGLQVAAESLITVSLGLLILDVVGADNAGWLGGLDPAALVSVASATVLVAGLALSVTTRLVAPQLFAAVVVSTLGLGIAVTTERPQLVAALVAVAYAVLAATTRRTGLVVLWVSAAVGGAWWWFWFAVSGLSEAADHTTWGGLWLDGHGYPFLVAALLLLLPLLVVRTQDALVRALITTSIAMLTFLVALPALDEGPTVLALAGLAALTVWTVVTLVVPPRWRVVPMVSMALGALPVAAVVLVLTPAAVANALDTTSPFAGTLDLRLDDPVLDAAPALLAVGVAALVAAGLALVRRTPGHVVAGGVIVAVGIVGTLALHPVPLWVVTAALAALGAALVGVRRGPGETGTGGAVLAAAGVVALPSATLTALVAALVVGAAVLTRWRGTFDGAAEAGGLVLPMAGGAFVWSTLAALDVSTEWRGLPVLVVVGLLAIAIAAPEVETGAAATGFLAASGAVAVAGDQATSLAVHLTVAGALVVASALVHPDRRIFAWPGGALLALATWVRLADLGVEAPEAYTLPIAGALLVVGLVQLRRDPTVSTQHALGPGLVLATVPSLLWVLVEPVSPRAVLLGGACLTLVLLGTRLRWSAPLVVGAAVGGVLVLRELAPYAATVPQWVLIGIAGTLLTVVGITWESRLRDVRTTAGYLRQLR</sequence>
<protein>
    <submittedName>
        <fullName evidence="2">SCO7613 C-terminal domain-containing membrane protein</fullName>
    </submittedName>
</protein>
<dbReference type="Proteomes" id="UP001596135">
    <property type="component" value="Unassembled WGS sequence"/>
</dbReference>
<feature type="transmembrane region" description="Helical" evidence="1">
    <location>
        <begin position="629"/>
        <end position="647"/>
    </location>
</feature>
<keyword evidence="3" id="KW-1185">Reference proteome</keyword>
<dbReference type="InterPro" id="IPR058062">
    <property type="entry name" value="SCO7613_C"/>
</dbReference>
<dbReference type="EMBL" id="JBHSRJ010000009">
    <property type="protein sequence ID" value="MFC6045702.1"/>
    <property type="molecule type" value="Genomic_DNA"/>
</dbReference>
<feature type="transmembrane region" description="Helical" evidence="1">
    <location>
        <begin position="120"/>
        <end position="137"/>
    </location>
</feature>
<comment type="caution">
    <text evidence="2">The sequence shown here is derived from an EMBL/GenBank/DDBJ whole genome shotgun (WGS) entry which is preliminary data.</text>
</comment>
<feature type="transmembrane region" description="Helical" evidence="1">
    <location>
        <begin position="287"/>
        <end position="305"/>
    </location>
</feature>
<gene>
    <name evidence="2" type="ORF">ACFPYL_21640</name>
</gene>
<feature type="transmembrane region" description="Helical" evidence="1">
    <location>
        <begin position="369"/>
        <end position="392"/>
    </location>
</feature>
<feature type="transmembrane region" description="Helical" evidence="1">
    <location>
        <begin position="748"/>
        <end position="772"/>
    </location>
</feature>
<feature type="transmembrane region" description="Helical" evidence="1">
    <location>
        <begin position="491"/>
        <end position="521"/>
    </location>
</feature>
<evidence type="ECO:0000256" key="1">
    <source>
        <dbReference type="SAM" id="Phobius"/>
    </source>
</evidence>
<feature type="transmembrane region" description="Helical" evidence="1">
    <location>
        <begin position="560"/>
        <end position="577"/>
    </location>
</feature>
<feature type="transmembrane region" description="Helical" evidence="1">
    <location>
        <begin position="440"/>
        <end position="456"/>
    </location>
</feature>
<feature type="transmembrane region" description="Helical" evidence="1">
    <location>
        <begin position="312"/>
        <end position="332"/>
    </location>
</feature>
<evidence type="ECO:0000313" key="2">
    <source>
        <dbReference type="EMBL" id="MFC6045702.1"/>
    </source>
</evidence>
<feature type="transmembrane region" description="Helical" evidence="1">
    <location>
        <begin position="685"/>
        <end position="702"/>
    </location>
</feature>
<feature type="transmembrane region" description="Helical" evidence="1">
    <location>
        <begin position="176"/>
        <end position="193"/>
    </location>
</feature>
<keyword evidence="1" id="KW-0812">Transmembrane</keyword>
<feature type="transmembrane region" description="Helical" evidence="1">
    <location>
        <begin position="656"/>
        <end position="673"/>
    </location>
</feature>
<dbReference type="RefSeq" id="WP_379159381.1">
    <property type="nucleotide sequence ID" value="NZ_JBHSRJ010000009.1"/>
</dbReference>
<feature type="transmembrane region" description="Helical" evidence="1">
    <location>
        <begin position="225"/>
        <end position="241"/>
    </location>
</feature>
<reference evidence="3" key="1">
    <citation type="journal article" date="2019" name="Int. J. Syst. Evol. Microbiol.">
        <title>The Global Catalogue of Microorganisms (GCM) 10K type strain sequencing project: providing services to taxonomists for standard genome sequencing and annotation.</title>
        <authorList>
            <consortium name="The Broad Institute Genomics Platform"/>
            <consortium name="The Broad Institute Genome Sequencing Center for Infectious Disease"/>
            <person name="Wu L."/>
            <person name="Ma J."/>
        </authorList>
    </citation>
    <scope>NUCLEOTIDE SEQUENCE [LARGE SCALE GENOMIC DNA]</scope>
    <source>
        <strain evidence="3">CCUG 54522</strain>
    </source>
</reference>
<feature type="transmembrane region" description="Helical" evidence="1">
    <location>
        <begin position="200"/>
        <end position="219"/>
    </location>
</feature>
<feature type="transmembrane region" description="Helical" evidence="1">
    <location>
        <begin position="606"/>
        <end position="623"/>
    </location>
</feature>
<dbReference type="NCBIfam" id="NF047321">
    <property type="entry name" value="SCO7613_CTERM"/>
    <property type="match status" value="1"/>
</dbReference>
<name>A0ABW1LQZ9_9ACTN</name>
<keyword evidence="1" id="KW-1133">Transmembrane helix</keyword>
<feature type="transmembrane region" description="Helical" evidence="1">
    <location>
        <begin position="248"/>
        <end position="267"/>
    </location>
</feature>
<feature type="transmembrane region" description="Helical" evidence="1">
    <location>
        <begin position="533"/>
        <end position="553"/>
    </location>
</feature>
<feature type="transmembrane region" description="Helical" evidence="1">
    <location>
        <begin position="90"/>
        <end position="114"/>
    </location>
</feature>
<feature type="transmembrane region" description="Helical" evidence="1">
    <location>
        <begin position="144"/>
        <end position="164"/>
    </location>
</feature>